<accession>A0A1I8AKU1</accession>
<evidence type="ECO:0000313" key="1">
    <source>
        <dbReference type="Proteomes" id="UP000095287"/>
    </source>
</evidence>
<protein>
    <submittedName>
        <fullName evidence="2">Secreted protein</fullName>
    </submittedName>
</protein>
<name>A0A1I8AKU1_9BILA</name>
<reference evidence="2" key="1">
    <citation type="submission" date="2016-11" db="UniProtKB">
        <authorList>
            <consortium name="WormBaseParasite"/>
        </authorList>
    </citation>
    <scope>IDENTIFICATION</scope>
</reference>
<sequence>MFPFLFSAAASDDDDEEIPAEGSGRATATILVNRLDVFAKEGEGQGEVRRGGATRRQEHFFFYLRPGERSIFTCISALISRKGALVFIHVYACSLLVSARSVRPLATLPLRPDDLSEAVRSVGALPQQAFSPRYEFRRQAPVFKFSSNSFLLH</sequence>
<evidence type="ECO:0000313" key="2">
    <source>
        <dbReference type="WBParaSite" id="L893_g6637.t1"/>
    </source>
</evidence>
<dbReference type="Proteomes" id="UP000095287">
    <property type="component" value="Unplaced"/>
</dbReference>
<dbReference type="AlphaFoldDB" id="A0A1I8AKU1"/>
<proteinExistence type="predicted"/>
<dbReference type="WBParaSite" id="L893_g6637.t1">
    <property type="protein sequence ID" value="L893_g6637.t1"/>
    <property type="gene ID" value="L893_g6637"/>
</dbReference>
<organism evidence="1 2">
    <name type="scientific">Steinernema glaseri</name>
    <dbReference type="NCBI Taxonomy" id="37863"/>
    <lineage>
        <taxon>Eukaryota</taxon>
        <taxon>Metazoa</taxon>
        <taxon>Ecdysozoa</taxon>
        <taxon>Nematoda</taxon>
        <taxon>Chromadorea</taxon>
        <taxon>Rhabditida</taxon>
        <taxon>Tylenchina</taxon>
        <taxon>Panagrolaimomorpha</taxon>
        <taxon>Strongyloidoidea</taxon>
        <taxon>Steinernematidae</taxon>
        <taxon>Steinernema</taxon>
    </lineage>
</organism>
<keyword evidence="1" id="KW-1185">Reference proteome</keyword>